<reference evidence="4" key="1">
    <citation type="submission" date="2016-10" db="EMBL/GenBank/DDBJ databases">
        <authorList>
            <person name="Varghese N."/>
            <person name="Submissions S."/>
        </authorList>
    </citation>
    <scope>NUCLEOTIDE SEQUENCE [LARGE SCALE GENOMIC DNA]</scope>
    <source>
        <strain evidence="4">DSM 17875</strain>
    </source>
</reference>
<organism evidence="3 4">
    <name type="scientific">Pseudomonas pohangensis</name>
    <dbReference type="NCBI Taxonomy" id="364197"/>
    <lineage>
        <taxon>Bacteria</taxon>
        <taxon>Pseudomonadati</taxon>
        <taxon>Pseudomonadota</taxon>
        <taxon>Gammaproteobacteria</taxon>
        <taxon>Pseudomonadales</taxon>
        <taxon>Pseudomonadaceae</taxon>
        <taxon>Pseudomonas</taxon>
    </lineage>
</organism>
<evidence type="ECO:0000256" key="1">
    <source>
        <dbReference type="ARBA" id="ARBA00022519"/>
    </source>
</evidence>
<sequence length="318" mass="36353">MSDTEKPLVTFALFAYNQEEFIRDAVLGAFAQSYDSLEIILSDDCSSDNTFNIMEDLFFSYSGRHNIKLLRNNVNIGLISHVNKVIGCSSGELIVLAAGDDISLSNRVNRIVECYVGNKKPMLIHSRAIEIDRSDKVLIDKTIDYSIFKKINYKNIASSYSVYLGASGACSREMFNKYGIISFLGAYEDLIFGFRAIIEDKIFFIDDDLLYYRVGVGISRGRAGTLKGEISNRKRLVKVHLDVVRQRIMDFDRSGLDLYYIRDALVKELIIKELINFFYQREWRKLLSVNCGFFTVIKNILKEILLVISSVVNSRRNL</sequence>
<evidence type="ECO:0000313" key="4">
    <source>
        <dbReference type="Proteomes" id="UP000243232"/>
    </source>
</evidence>
<evidence type="ECO:0000313" key="3">
    <source>
        <dbReference type="EMBL" id="SDU11491.1"/>
    </source>
</evidence>
<dbReference type="EMBL" id="LT629785">
    <property type="protein sequence ID" value="SDU11491.1"/>
    <property type="molecule type" value="Genomic_DNA"/>
</dbReference>
<accession>A0A1H2FVX2</accession>
<dbReference type="GO" id="GO:0016758">
    <property type="term" value="F:hexosyltransferase activity"/>
    <property type="evidence" value="ECO:0007669"/>
    <property type="project" value="UniProtKB-ARBA"/>
</dbReference>
<feature type="domain" description="Glycosyltransferase 2-like" evidence="2">
    <location>
        <begin position="15"/>
        <end position="178"/>
    </location>
</feature>
<dbReference type="PANTHER" id="PTHR22916">
    <property type="entry name" value="GLYCOSYLTRANSFERASE"/>
    <property type="match status" value="1"/>
</dbReference>
<dbReference type="OrthoDB" id="8742915at2"/>
<keyword evidence="1" id="KW-0997">Cell inner membrane</keyword>
<dbReference type="STRING" id="364197.SAMN05216296_1855"/>
<dbReference type="InterPro" id="IPR029044">
    <property type="entry name" value="Nucleotide-diphossugar_trans"/>
</dbReference>
<gene>
    <name evidence="3" type="ORF">SAMN05216296_1855</name>
</gene>
<dbReference type="Gene3D" id="3.90.550.10">
    <property type="entry name" value="Spore Coat Polysaccharide Biosynthesis Protein SpsA, Chain A"/>
    <property type="match status" value="1"/>
</dbReference>
<proteinExistence type="predicted"/>
<dbReference type="AlphaFoldDB" id="A0A1H2FVX2"/>
<dbReference type="RefSeq" id="WP_090194393.1">
    <property type="nucleotide sequence ID" value="NZ_LT629785.1"/>
</dbReference>
<keyword evidence="3" id="KW-0808">Transferase</keyword>
<dbReference type="PANTHER" id="PTHR22916:SF3">
    <property type="entry name" value="UDP-GLCNAC:BETAGAL BETA-1,3-N-ACETYLGLUCOSAMINYLTRANSFERASE-LIKE PROTEIN 1"/>
    <property type="match status" value="1"/>
</dbReference>
<dbReference type="SUPFAM" id="SSF53448">
    <property type="entry name" value="Nucleotide-diphospho-sugar transferases"/>
    <property type="match status" value="1"/>
</dbReference>
<dbReference type="Proteomes" id="UP000243232">
    <property type="component" value="Chromosome I"/>
</dbReference>
<keyword evidence="1" id="KW-1003">Cell membrane</keyword>
<evidence type="ECO:0000259" key="2">
    <source>
        <dbReference type="Pfam" id="PF00535"/>
    </source>
</evidence>
<keyword evidence="4" id="KW-1185">Reference proteome</keyword>
<keyword evidence="1" id="KW-0472">Membrane</keyword>
<dbReference type="InterPro" id="IPR001173">
    <property type="entry name" value="Glyco_trans_2-like"/>
</dbReference>
<dbReference type="Pfam" id="PF00535">
    <property type="entry name" value="Glycos_transf_2"/>
    <property type="match status" value="1"/>
</dbReference>
<name>A0A1H2FVX2_9PSED</name>
<protein>
    <submittedName>
        <fullName evidence="3">Glycosyltransferase involved in cell wall bisynthesis</fullName>
    </submittedName>
</protein>